<dbReference type="RefSeq" id="WP_167704578.1">
    <property type="nucleotide sequence ID" value="NZ_CP118172.1"/>
</dbReference>
<name>A0A968GDG8_9SPIO</name>
<sequence>MKESQQAEKRRIAQELEFYRELRREYSTNPKRVQSGTNGANQHTVEYQSLAELDMIIERLEREYARFVRHSQNVCVPRSRGEIW</sequence>
<dbReference type="AlphaFoldDB" id="A0A968GDG8"/>
<gene>
    <name evidence="1" type="ORF">HCT46_07695</name>
</gene>
<keyword evidence="2" id="KW-1185">Reference proteome</keyword>
<evidence type="ECO:0000313" key="1">
    <source>
        <dbReference type="EMBL" id="NIZ47795.1"/>
    </source>
</evidence>
<protein>
    <submittedName>
        <fullName evidence="1">Uncharacterized protein</fullName>
    </submittedName>
</protein>
<organism evidence="1 2">
    <name type="scientific">Entomospira nematocerorum</name>
    <dbReference type="NCBI Taxonomy" id="2719987"/>
    <lineage>
        <taxon>Bacteria</taxon>
        <taxon>Pseudomonadati</taxon>
        <taxon>Spirochaetota</taxon>
        <taxon>Spirochaetia</taxon>
        <taxon>Spirochaetales</taxon>
        <taxon>Spirochaetaceae</taxon>
        <taxon>Entomospira</taxon>
    </lineage>
</organism>
<accession>A0A968GDG8</accession>
<evidence type="ECO:0000313" key="2">
    <source>
        <dbReference type="Proteomes" id="UP000752013"/>
    </source>
</evidence>
<dbReference type="EMBL" id="JAATLK010000005">
    <property type="protein sequence ID" value="NIZ47795.1"/>
    <property type="molecule type" value="Genomic_DNA"/>
</dbReference>
<dbReference type="Proteomes" id="UP000752013">
    <property type="component" value="Unassembled WGS sequence"/>
</dbReference>
<proteinExistence type="predicted"/>
<comment type="caution">
    <text evidence="1">The sequence shown here is derived from an EMBL/GenBank/DDBJ whole genome shotgun (WGS) entry which is preliminary data.</text>
</comment>
<reference evidence="1" key="1">
    <citation type="submission" date="2020-03" db="EMBL/GenBank/DDBJ databases">
        <title>Spirochaetal bacteria isolated from arthropods constitute a novel genus Entomospira genus novum within the order Spirochaetales.</title>
        <authorList>
            <person name="Grana-Miraglia L."/>
            <person name="Sikutova S."/>
            <person name="Fingerle V."/>
            <person name="Sing A."/>
            <person name="Castillo-Ramirez S."/>
            <person name="Margos G."/>
            <person name="Rudolf I."/>
        </authorList>
    </citation>
    <scope>NUCLEOTIDE SEQUENCE</scope>
    <source>
        <strain evidence="1">BR208</strain>
    </source>
</reference>